<sequence length="340" mass="38251">MRRRYRLIARQLDKSHRANGKTHLSKRWFSRLIATPKRYTSGLSLTTKKLGFAVTAGVLLFSLTGCYQTTRSVQKTHPPSQVLTVSLDQLVKQTDARYDAIKTMNASVDISATTGGSKEGQITETTGFTGYILLRKPGDLRVLLFAPFAHVRALDMVTDGSTFKMAIPPRNRFITGSNVLTTPSKNALENLRPGVFYDSLLIQGLQKGQFVSVTADDRTYQPDPAKKYFVQEPTYELSFHQPVENSVELKTLRTVHLGRANLLPFQQDIYDADGQLDTQTTYENYQKFGDVEFPSKITIRRPKDQLSLTLTITKLTVNQALGDDQFELKIPDNVKVEKLP</sequence>
<evidence type="ECO:0000256" key="1">
    <source>
        <dbReference type="ARBA" id="ARBA00022729"/>
    </source>
</evidence>
<dbReference type="Gene3D" id="2.50.20.10">
    <property type="entry name" value="Lipoprotein localisation LolA/LolB/LppX"/>
    <property type="match status" value="1"/>
</dbReference>
<dbReference type="AlphaFoldDB" id="E8V3R8"/>
<protein>
    <submittedName>
        <fullName evidence="2">Putative lipoprotein</fullName>
    </submittedName>
</protein>
<dbReference type="STRING" id="401053.AciPR4_4006"/>
<dbReference type="Pfam" id="PF14125">
    <property type="entry name" value="DUF4292"/>
    <property type="match status" value="1"/>
</dbReference>
<dbReference type="eggNOG" id="COG2834">
    <property type="taxonomic scope" value="Bacteria"/>
</dbReference>
<reference evidence="2 3" key="1">
    <citation type="journal article" date="2012" name="Stand. Genomic Sci.">
        <title>Complete genome sequence of Terriglobus saanensis type strain SP1PR4(T), an Acidobacteria from tundra soil.</title>
        <authorList>
            <person name="Rawat S.R."/>
            <person name="Mannisto M.K."/>
            <person name="Starovoytov V."/>
            <person name="Goodwin L."/>
            <person name="Nolan M."/>
            <person name="Hauser L."/>
            <person name="Land M."/>
            <person name="Davenport K.W."/>
            <person name="Woyke T."/>
            <person name="Haggblom M.M."/>
        </authorList>
    </citation>
    <scope>NUCLEOTIDE SEQUENCE</scope>
    <source>
        <strain evidence="3">ATCC BAA-1853 / DSM 23119 / SP1PR4</strain>
    </source>
</reference>
<proteinExistence type="predicted"/>
<keyword evidence="1" id="KW-0732">Signal</keyword>
<gene>
    <name evidence="2" type="ordered locus">AciPR4_4006</name>
</gene>
<name>E8V3R8_TERSS</name>
<evidence type="ECO:0000313" key="2">
    <source>
        <dbReference type="EMBL" id="ADV84755.1"/>
    </source>
</evidence>
<keyword evidence="3" id="KW-1185">Reference proteome</keyword>
<evidence type="ECO:0000313" key="3">
    <source>
        <dbReference type="Proteomes" id="UP000006844"/>
    </source>
</evidence>
<organism evidence="2 3">
    <name type="scientific">Terriglobus saanensis (strain ATCC BAA-1853 / DSM 23119 / SP1PR4)</name>
    <dbReference type="NCBI Taxonomy" id="401053"/>
    <lineage>
        <taxon>Bacteria</taxon>
        <taxon>Pseudomonadati</taxon>
        <taxon>Acidobacteriota</taxon>
        <taxon>Terriglobia</taxon>
        <taxon>Terriglobales</taxon>
        <taxon>Acidobacteriaceae</taxon>
        <taxon>Terriglobus</taxon>
    </lineage>
</organism>
<dbReference type="OrthoDB" id="118204at2"/>
<dbReference type="HOGENOM" id="CLU_933048_0_0_0"/>
<dbReference type="SUPFAM" id="SSF89392">
    <property type="entry name" value="Prokaryotic lipoproteins and lipoprotein localization factors"/>
    <property type="match status" value="1"/>
</dbReference>
<accession>E8V3R8</accession>
<dbReference type="InterPro" id="IPR029046">
    <property type="entry name" value="LolA/LolB/LppX"/>
</dbReference>
<keyword evidence="2" id="KW-0449">Lipoprotein</keyword>
<dbReference type="EMBL" id="CP002467">
    <property type="protein sequence ID" value="ADV84755.1"/>
    <property type="molecule type" value="Genomic_DNA"/>
</dbReference>
<dbReference type="KEGG" id="tsa:AciPR4_4006"/>
<dbReference type="InterPro" id="IPR025634">
    <property type="entry name" value="DUF4292"/>
</dbReference>
<dbReference type="Proteomes" id="UP000006844">
    <property type="component" value="Chromosome"/>
</dbReference>